<dbReference type="SUPFAM" id="SSF55073">
    <property type="entry name" value="Nucleotide cyclase"/>
    <property type="match status" value="1"/>
</dbReference>
<name>A0A235CMB0_9GAMM</name>
<dbReference type="Pfam" id="PF00990">
    <property type="entry name" value="GGDEF"/>
    <property type="match status" value="1"/>
</dbReference>
<dbReference type="PANTHER" id="PTHR33121:SF23">
    <property type="entry name" value="CYCLIC DI-GMP PHOSPHODIESTERASE PDEB"/>
    <property type="match status" value="1"/>
</dbReference>
<dbReference type="InterPro" id="IPR029787">
    <property type="entry name" value="Nucleotide_cyclase"/>
</dbReference>
<evidence type="ECO:0000313" key="6">
    <source>
        <dbReference type="EMBL" id="TDW57030.1"/>
    </source>
</evidence>
<organism evidence="5 7">
    <name type="scientific">Oceanimonas baumannii</name>
    <dbReference type="NCBI Taxonomy" id="129578"/>
    <lineage>
        <taxon>Bacteria</taxon>
        <taxon>Pseudomonadati</taxon>
        <taxon>Pseudomonadota</taxon>
        <taxon>Gammaproteobacteria</taxon>
        <taxon>Aeromonadales</taxon>
        <taxon>Aeromonadaceae</taxon>
        <taxon>Oceanimonas</taxon>
    </lineage>
</organism>
<dbReference type="Gene3D" id="3.30.70.270">
    <property type="match status" value="1"/>
</dbReference>
<dbReference type="CDD" id="cd01948">
    <property type="entry name" value="EAL"/>
    <property type="match status" value="1"/>
</dbReference>
<sequence length="641" mass="71479">MSLNKQLWLAIAVLMMLAFISSFTISTLSARNYYQEQLQQKNIDNANSLALTLSQVEKDEVTVELLVAAQFDTGHYRRIELIAPSGGVLQRKVSALQAKQDTVPDWFVNLAELSVPAGVAQVQDGWHQYGTLYVESQTQVAYAALWHTTLRLTWWLLLVALACGALGSWLLRQITRPLKDVVKQAEAIGGRRFIMSSEPRTLEFSRLVRSMNQLSGRVRDMLESESRRLEALRYQHQHDAVTGLANRDTINGQLDALLSEDDGHHAIILVRISELASINRTLGREQTDRLLTEFARLLQEWPASEQAMFADVRVGRLNGSDFLLLLTDTEELASLSVSLNQRLQNWSQGWLKAQPVLPQGACYFLAGESRGEVMSRVDGLLAAAEQRGITCVEAREAVTANSHRSEGEWRQLLTQAMAANAVTSVRFPVLQLAGDVQLHEEAMMRLHWQGNTWRAGDIMPWARRMGMMPEFDVAMVEHVIHALHEKAEPVALNLSMETLRQAASRQRLISLLSEAGELASLLWLEFSERHVIADLELFRAFCIEVKPSGCHLGMERAGRDFARIAHLEELGLDYLKVDGSLFIGLDSNDGNQGFLRGLCSLGHSIGLCMIADGVQQAEQRELLMALGFDAAGGPGIRPEKK</sequence>
<dbReference type="PROSITE" id="PS50885">
    <property type="entry name" value="HAMP"/>
    <property type="match status" value="1"/>
</dbReference>
<keyword evidence="1" id="KW-1133">Transmembrane helix</keyword>
<keyword evidence="1" id="KW-0472">Membrane</keyword>
<dbReference type="InterPro" id="IPR032244">
    <property type="entry name" value="LapD_MoxY_N"/>
</dbReference>
<dbReference type="Proteomes" id="UP000243640">
    <property type="component" value="Unassembled WGS sequence"/>
</dbReference>
<evidence type="ECO:0000259" key="3">
    <source>
        <dbReference type="PROSITE" id="PS50885"/>
    </source>
</evidence>
<gene>
    <name evidence="5" type="ORF">B6S09_02370</name>
    <name evidence="6" type="ORF">LY04_02835</name>
</gene>
<dbReference type="InterPro" id="IPR000160">
    <property type="entry name" value="GGDEF_dom"/>
</dbReference>
<keyword evidence="1" id="KW-0812">Transmembrane</keyword>
<dbReference type="Gene3D" id="6.20.270.20">
    <property type="entry name" value="LapD/MoxY periplasmic domain"/>
    <property type="match status" value="1"/>
</dbReference>
<dbReference type="EMBL" id="NQJF01000002">
    <property type="protein sequence ID" value="OYD25708.1"/>
    <property type="molecule type" value="Genomic_DNA"/>
</dbReference>
<dbReference type="Gene3D" id="3.20.20.450">
    <property type="entry name" value="EAL domain"/>
    <property type="match status" value="1"/>
</dbReference>
<evidence type="ECO:0000259" key="4">
    <source>
        <dbReference type="PROSITE" id="PS50887"/>
    </source>
</evidence>
<dbReference type="EMBL" id="SODO01000012">
    <property type="protein sequence ID" value="TDW57030.1"/>
    <property type="molecule type" value="Genomic_DNA"/>
</dbReference>
<comment type="caution">
    <text evidence="5">The sequence shown here is derived from an EMBL/GenBank/DDBJ whole genome shotgun (WGS) entry which is preliminary data.</text>
</comment>
<protein>
    <submittedName>
        <fullName evidence="6">Diguanylate cyclase/phosphodiesterase</fullName>
    </submittedName>
</protein>
<keyword evidence="8" id="KW-1185">Reference proteome</keyword>
<dbReference type="Pfam" id="PF00563">
    <property type="entry name" value="EAL"/>
    <property type="match status" value="1"/>
</dbReference>
<evidence type="ECO:0000259" key="2">
    <source>
        <dbReference type="PROSITE" id="PS50883"/>
    </source>
</evidence>
<evidence type="ECO:0000313" key="5">
    <source>
        <dbReference type="EMBL" id="OYD25708.1"/>
    </source>
</evidence>
<feature type="domain" description="HAMP" evidence="3">
    <location>
        <begin position="172"/>
        <end position="223"/>
    </location>
</feature>
<dbReference type="InterPro" id="IPR035919">
    <property type="entry name" value="EAL_sf"/>
</dbReference>
<dbReference type="InterPro" id="IPR042461">
    <property type="entry name" value="LapD_MoxY_peri_C"/>
</dbReference>
<reference evidence="5 7" key="1">
    <citation type="submission" date="2017-08" db="EMBL/GenBank/DDBJ databases">
        <title>Draft Genome Sequence of the Marine Bacterium Oceanimonas baumannii ATCC 700832.</title>
        <authorList>
            <person name="Mcclelland W.D."/>
            <person name="Brennan M.A."/>
            <person name="Trachtenberg A.M."/>
            <person name="Maclea K.S."/>
        </authorList>
    </citation>
    <scope>NUCLEOTIDE SEQUENCE [LARGE SCALE GENOMIC DNA]</scope>
    <source>
        <strain evidence="5 7">ATCC 700832</strain>
    </source>
</reference>
<evidence type="ECO:0000313" key="7">
    <source>
        <dbReference type="Proteomes" id="UP000243640"/>
    </source>
</evidence>
<dbReference type="SMART" id="SM00267">
    <property type="entry name" value="GGDEF"/>
    <property type="match status" value="1"/>
</dbReference>
<dbReference type="Proteomes" id="UP000295058">
    <property type="component" value="Unassembled WGS sequence"/>
</dbReference>
<dbReference type="GO" id="GO:0016020">
    <property type="term" value="C:membrane"/>
    <property type="evidence" value="ECO:0007669"/>
    <property type="project" value="InterPro"/>
</dbReference>
<proteinExistence type="predicted"/>
<dbReference type="Pfam" id="PF16448">
    <property type="entry name" value="LapD_MoxY_N"/>
    <property type="match status" value="1"/>
</dbReference>
<evidence type="ECO:0000313" key="8">
    <source>
        <dbReference type="Proteomes" id="UP000295058"/>
    </source>
</evidence>
<dbReference type="RefSeq" id="WP_094276898.1">
    <property type="nucleotide sequence ID" value="NZ_NQJF01000002.1"/>
</dbReference>
<dbReference type="InterPro" id="IPR003660">
    <property type="entry name" value="HAMP_dom"/>
</dbReference>
<dbReference type="Gene3D" id="3.30.110.200">
    <property type="match status" value="1"/>
</dbReference>
<dbReference type="PROSITE" id="PS50883">
    <property type="entry name" value="EAL"/>
    <property type="match status" value="1"/>
</dbReference>
<feature type="domain" description="EAL" evidence="2">
    <location>
        <begin position="406"/>
        <end position="641"/>
    </location>
</feature>
<reference evidence="6 8" key="2">
    <citation type="submission" date="2019-03" db="EMBL/GenBank/DDBJ databases">
        <title>Genomic Encyclopedia of Archaeal and Bacterial Type Strains, Phase II (KMG-II): from individual species to whole genera.</title>
        <authorList>
            <person name="Goeker M."/>
        </authorList>
    </citation>
    <scope>NUCLEOTIDE SEQUENCE [LARGE SCALE GENOMIC DNA]</scope>
    <source>
        <strain evidence="6 8">DSM 15594</strain>
    </source>
</reference>
<accession>A0A235CMB0</accession>
<evidence type="ECO:0000256" key="1">
    <source>
        <dbReference type="SAM" id="Phobius"/>
    </source>
</evidence>
<feature type="transmembrane region" description="Helical" evidence="1">
    <location>
        <begin position="7"/>
        <end position="28"/>
    </location>
</feature>
<dbReference type="AlphaFoldDB" id="A0A235CMB0"/>
<dbReference type="GO" id="GO:0071111">
    <property type="term" value="F:cyclic-guanylate-specific phosphodiesterase activity"/>
    <property type="evidence" value="ECO:0007669"/>
    <property type="project" value="InterPro"/>
</dbReference>
<dbReference type="PROSITE" id="PS50887">
    <property type="entry name" value="GGDEF"/>
    <property type="match status" value="1"/>
</dbReference>
<dbReference type="SMART" id="SM00304">
    <property type="entry name" value="HAMP"/>
    <property type="match status" value="1"/>
</dbReference>
<dbReference type="SMART" id="SM00052">
    <property type="entry name" value="EAL"/>
    <property type="match status" value="1"/>
</dbReference>
<dbReference type="InterPro" id="IPR001633">
    <property type="entry name" value="EAL_dom"/>
</dbReference>
<dbReference type="InterPro" id="IPR050706">
    <property type="entry name" value="Cyclic-di-GMP_PDE-like"/>
</dbReference>
<dbReference type="OrthoDB" id="5894408at2"/>
<dbReference type="PANTHER" id="PTHR33121">
    <property type="entry name" value="CYCLIC DI-GMP PHOSPHODIESTERASE PDEF"/>
    <property type="match status" value="1"/>
</dbReference>
<dbReference type="InterPro" id="IPR043128">
    <property type="entry name" value="Rev_trsase/Diguanyl_cyclase"/>
</dbReference>
<feature type="domain" description="GGDEF" evidence="4">
    <location>
        <begin position="263"/>
        <end position="397"/>
    </location>
</feature>
<dbReference type="SUPFAM" id="SSF141868">
    <property type="entry name" value="EAL domain-like"/>
    <property type="match status" value="1"/>
</dbReference>
<dbReference type="GO" id="GO:0007165">
    <property type="term" value="P:signal transduction"/>
    <property type="evidence" value="ECO:0007669"/>
    <property type="project" value="InterPro"/>
</dbReference>